<name>A0A669EDQ2_ORENI</name>
<protein>
    <recommendedName>
        <fullName evidence="1">C-type lectin domain-containing protein</fullName>
    </recommendedName>
</protein>
<dbReference type="SMART" id="SM00034">
    <property type="entry name" value="CLECT"/>
    <property type="match status" value="1"/>
</dbReference>
<sequence>MDVVEDIRRLGVTDEDAKLFENKTLNLRLKRVTVFSVCERLIIYSCCFGVRSHSNIEYHFVNQTMTWTESYCRTYHTDLTSIRSKEEKSNITLTLNGSGVQYVWIGLYRDPWAFWSDNTTSTFTNWMSYPYKQPNNYYPPEDCGAFSLMTGEWGDGSCTYRGETCQPSPCR</sequence>
<evidence type="ECO:0000259" key="1">
    <source>
        <dbReference type="PROSITE" id="PS50041"/>
    </source>
</evidence>
<dbReference type="Ensembl" id="ENSONIT00000043496.1">
    <property type="protein sequence ID" value="ENSONIP00000070898.1"/>
    <property type="gene ID" value="ENSONIG00000029974.1"/>
</dbReference>
<dbReference type="AlphaFoldDB" id="A0A669EDQ2"/>
<dbReference type="InterPro" id="IPR016187">
    <property type="entry name" value="CTDL_fold"/>
</dbReference>
<reference evidence="2" key="2">
    <citation type="submission" date="2025-08" db="UniProtKB">
        <authorList>
            <consortium name="Ensembl"/>
        </authorList>
    </citation>
    <scope>IDENTIFICATION</scope>
</reference>
<dbReference type="PANTHER" id="PTHR45784">
    <property type="entry name" value="C-TYPE LECTIN DOMAIN FAMILY 20 MEMBER A-RELATED"/>
    <property type="match status" value="1"/>
</dbReference>
<accession>A0A669EDQ2</accession>
<organism evidence="2 3">
    <name type="scientific">Oreochromis niloticus</name>
    <name type="common">Nile tilapia</name>
    <name type="synonym">Tilapia nilotica</name>
    <dbReference type="NCBI Taxonomy" id="8128"/>
    <lineage>
        <taxon>Eukaryota</taxon>
        <taxon>Metazoa</taxon>
        <taxon>Chordata</taxon>
        <taxon>Craniata</taxon>
        <taxon>Vertebrata</taxon>
        <taxon>Euteleostomi</taxon>
        <taxon>Actinopterygii</taxon>
        <taxon>Neopterygii</taxon>
        <taxon>Teleostei</taxon>
        <taxon>Neoteleostei</taxon>
        <taxon>Acanthomorphata</taxon>
        <taxon>Ovalentaria</taxon>
        <taxon>Cichlomorphae</taxon>
        <taxon>Cichliformes</taxon>
        <taxon>Cichlidae</taxon>
        <taxon>African cichlids</taxon>
        <taxon>Pseudocrenilabrinae</taxon>
        <taxon>Oreochromini</taxon>
        <taxon>Oreochromis</taxon>
    </lineage>
</organism>
<evidence type="ECO:0000313" key="2">
    <source>
        <dbReference type="Ensembl" id="ENSONIP00000070898.1"/>
    </source>
</evidence>
<feature type="domain" description="C-type lectin" evidence="1">
    <location>
        <begin position="53"/>
        <end position="161"/>
    </location>
</feature>
<dbReference type="Pfam" id="PF00059">
    <property type="entry name" value="Lectin_C"/>
    <property type="match status" value="1"/>
</dbReference>
<dbReference type="InterPro" id="IPR001304">
    <property type="entry name" value="C-type_lectin-like"/>
</dbReference>
<dbReference type="GeneTree" id="ENSGT00940000177185"/>
<dbReference type="Gene3D" id="3.10.100.10">
    <property type="entry name" value="Mannose-Binding Protein A, subunit A"/>
    <property type="match status" value="1"/>
</dbReference>
<dbReference type="PANTHER" id="PTHR45784:SF3">
    <property type="entry name" value="C-TYPE LECTIN DOMAIN FAMILY 4 MEMBER K-LIKE-RELATED"/>
    <property type="match status" value="1"/>
</dbReference>
<dbReference type="InParanoid" id="A0A669EDQ2"/>
<reference evidence="2" key="3">
    <citation type="submission" date="2025-09" db="UniProtKB">
        <authorList>
            <consortium name="Ensembl"/>
        </authorList>
    </citation>
    <scope>IDENTIFICATION</scope>
</reference>
<dbReference type="PROSITE" id="PS50041">
    <property type="entry name" value="C_TYPE_LECTIN_2"/>
    <property type="match status" value="1"/>
</dbReference>
<dbReference type="InterPro" id="IPR016186">
    <property type="entry name" value="C-type_lectin-like/link_sf"/>
</dbReference>
<evidence type="ECO:0000313" key="3">
    <source>
        <dbReference type="Proteomes" id="UP000005207"/>
    </source>
</evidence>
<dbReference type="SUPFAM" id="SSF56436">
    <property type="entry name" value="C-type lectin-like"/>
    <property type="match status" value="1"/>
</dbReference>
<keyword evidence="3" id="KW-1185">Reference proteome</keyword>
<proteinExistence type="predicted"/>
<reference evidence="3" key="1">
    <citation type="submission" date="2012-01" db="EMBL/GenBank/DDBJ databases">
        <title>The Genome Sequence of Oreochromis niloticus (Nile Tilapia).</title>
        <authorList>
            <consortium name="Broad Institute Genome Assembly Team"/>
            <consortium name="Broad Institute Sequencing Platform"/>
            <person name="Di Palma F."/>
            <person name="Johnson J."/>
            <person name="Lander E.S."/>
            <person name="Lindblad-Toh K."/>
        </authorList>
    </citation>
    <scope>NUCLEOTIDE SEQUENCE [LARGE SCALE GENOMIC DNA]</scope>
</reference>
<dbReference type="Proteomes" id="UP000005207">
    <property type="component" value="Linkage group LG3"/>
</dbReference>